<feature type="transmembrane region" description="Helical" evidence="7">
    <location>
        <begin position="91"/>
        <end position="112"/>
    </location>
</feature>
<keyword evidence="5 7" id="KW-1133">Transmembrane helix</keyword>
<dbReference type="InterPro" id="IPR035906">
    <property type="entry name" value="MetI-like_sf"/>
</dbReference>
<dbReference type="GO" id="GO:0055085">
    <property type="term" value="P:transmembrane transport"/>
    <property type="evidence" value="ECO:0007669"/>
    <property type="project" value="InterPro"/>
</dbReference>
<accession>A0A0P9HCN3</accession>
<dbReference type="PANTHER" id="PTHR30193">
    <property type="entry name" value="ABC TRANSPORTER PERMEASE PROTEIN"/>
    <property type="match status" value="1"/>
</dbReference>
<dbReference type="PATRIC" id="fig|186479.3.peg.9267"/>
<feature type="transmembrane region" description="Helical" evidence="7">
    <location>
        <begin position="224"/>
        <end position="246"/>
    </location>
</feature>
<keyword evidence="2 7" id="KW-0813">Transport</keyword>
<evidence type="ECO:0000256" key="7">
    <source>
        <dbReference type="RuleBase" id="RU363032"/>
    </source>
</evidence>
<evidence type="ECO:0000256" key="5">
    <source>
        <dbReference type="ARBA" id="ARBA00022989"/>
    </source>
</evidence>
<evidence type="ECO:0000256" key="2">
    <source>
        <dbReference type="ARBA" id="ARBA00022448"/>
    </source>
</evidence>
<comment type="similarity">
    <text evidence="7">Belongs to the binding-protein-dependent transport system permease family.</text>
</comment>
<evidence type="ECO:0000313" key="10">
    <source>
        <dbReference type="Proteomes" id="UP000050509"/>
    </source>
</evidence>
<name>A0A0P9HCN3_9CHLR</name>
<feature type="transmembrane region" description="Helical" evidence="7">
    <location>
        <begin position="283"/>
        <end position="303"/>
    </location>
</feature>
<dbReference type="InterPro" id="IPR051393">
    <property type="entry name" value="ABC_transporter_permease"/>
</dbReference>
<feature type="transmembrane region" description="Helical" evidence="7">
    <location>
        <begin position="124"/>
        <end position="144"/>
    </location>
</feature>
<dbReference type="Gene3D" id="1.10.3720.10">
    <property type="entry name" value="MetI-like"/>
    <property type="match status" value="1"/>
</dbReference>
<feature type="transmembrane region" description="Helical" evidence="7">
    <location>
        <begin position="25"/>
        <end position="52"/>
    </location>
</feature>
<dbReference type="CDD" id="cd06261">
    <property type="entry name" value="TM_PBP2"/>
    <property type="match status" value="1"/>
</dbReference>
<organism evidence="9 10">
    <name type="scientific">Kouleothrix aurantiaca</name>
    <dbReference type="NCBI Taxonomy" id="186479"/>
    <lineage>
        <taxon>Bacteria</taxon>
        <taxon>Bacillati</taxon>
        <taxon>Chloroflexota</taxon>
        <taxon>Chloroflexia</taxon>
        <taxon>Chloroflexales</taxon>
        <taxon>Roseiflexineae</taxon>
        <taxon>Roseiflexaceae</taxon>
        <taxon>Kouleothrix</taxon>
    </lineage>
</organism>
<dbReference type="EMBL" id="LJCR01000600">
    <property type="protein sequence ID" value="KPV52273.1"/>
    <property type="molecule type" value="Genomic_DNA"/>
</dbReference>
<dbReference type="SUPFAM" id="SSF161098">
    <property type="entry name" value="MetI-like"/>
    <property type="match status" value="1"/>
</dbReference>
<sequence>MSKQATLSSPGVARKRSSKQLRETIDAYTMLLPTILGVLIFFAVPLAISLYLSFTSARISTPIAEARLVGLGNYAAVFKDSNFYLAIRNTFVFSAATLVLSTVPALILAVLLNEKLRGQAFFRALFFIPVVASVVAVSLLWRYLLNVDFGFVNYAFSLIGLPRIPWLTSPDWALLSVILVFSWKTIGYNMVIFLAGLQGISRPLYEAASIDGATRWQQFTRITVPMLSPTTFFILITTLINCLQIFDVPYALGYGRSTTIGPADSMLTVVPLLYREGFISDHMGYASSLAWVLFLMIMAITFMQFRLSNRWVNYE</sequence>
<reference evidence="9 10" key="1">
    <citation type="submission" date="2015-09" db="EMBL/GenBank/DDBJ databases">
        <title>Draft genome sequence of Kouleothrix aurantiaca JCM 19913.</title>
        <authorList>
            <person name="Hemp J."/>
        </authorList>
    </citation>
    <scope>NUCLEOTIDE SEQUENCE [LARGE SCALE GENOMIC DNA]</scope>
    <source>
        <strain evidence="9 10">COM-B</strain>
    </source>
</reference>
<dbReference type="GO" id="GO:0005886">
    <property type="term" value="C:plasma membrane"/>
    <property type="evidence" value="ECO:0007669"/>
    <property type="project" value="UniProtKB-SubCell"/>
</dbReference>
<feature type="domain" description="ABC transmembrane type-1" evidence="8">
    <location>
        <begin position="87"/>
        <end position="304"/>
    </location>
</feature>
<evidence type="ECO:0000256" key="4">
    <source>
        <dbReference type="ARBA" id="ARBA00022692"/>
    </source>
</evidence>
<evidence type="ECO:0000256" key="1">
    <source>
        <dbReference type="ARBA" id="ARBA00004651"/>
    </source>
</evidence>
<comment type="caution">
    <text evidence="9">The sequence shown here is derived from an EMBL/GenBank/DDBJ whole genome shotgun (WGS) entry which is preliminary data.</text>
</comment>
<evidence type="ECO:0000256" key="6">
    <source>
        <dbReference type="ARBA" id="ARBA00023136"/>
    </source>
</evidence>
<dbReference type="AlphaFoldDB" id="A0A0P9HCN3"/>
<proteinExistence type="inferred from homology"/>
<evidence type="ECO:0000259" key="8">
    <source>
        <dbReference type="PROSITE" id="PS50928"/>
    </source>
</evidence>
<keyword evidence="3" id="KW-1003">Cell membrane</keyword>
<feature type="transmembrane region" description="Helical" evidence="7">
    <location>
        <begin position="172"/>
        <end position="195"/>
    </location>
</feature>
<dbReference type="Pfam" id="PF00528">
    <property type="entry name" value="BPD_transp_1"/>
    <property type="match status" value="1"/>
</dbReference>
<keyword evidence="10" id="KW-1185">Reference proteome</keyword>
<keyword evidence="6 7" id="KW-0472">Membrane</keyword>
<evidence type="ECO:0000313" key="9">
    <source>
        <dbReference type="EMBL" id="KPV52273.1"/>
    </source>
</evidence>
<dbReference type="InterPro" id="IPR000515">
    <property type="entry name" value="MetI-like"/>
</dbReference>
<gene>
    <name evidence="9" type="ORF">SE17_16475</name>
</gene>
<dbReference type="PROSITE" id="PS50928">
    <property type="entry name" value="ABC_TM1"/>
    <property type="match status" value="1"/>
</dbReference>
<evidence type="ECO:0000256" key="3">
    <source>
        <dbReference type="ARBA" id="ARBA00022475"/>
    </source>
</evidence>
<protein>
    <submittedName>
        <fullName evidence="9">ABC transporter permease</fullName>
    </submittedName>
</protein>
<dbReference type="PANTHER" id="PTHR30193:SF41">
    <property type="entry name" value="DIACETYLCHITOBIOSE UPTAKE SYSTEM PERMEASE PROTEIN NGCF"/>
    <property type="match status" value="1"/>
</dbReference>
<dbReference type="Proteomes" id="UP000050509">
    <property type="component" value="Unassembled WGS sequence"/>
</dbReference>
<keyword evidence="4 7" id="KW-0812">Transmembrane</keyword>
<comment type="subcellular location">
    <subcellularLocation>
        <location evidence="1 7">Cell membrane</location>
        <topology evidence="1 7">Multi-pass membrane protein</topology>
    </subcellularLocation>
</comment>